<feature type="transmembrane region" description="Helical" evidence="7">
    <location>
        <begin position="6"/>
        <end position="26"/>
    </location>
</feature>
<accession>A0A0W8IHY8</accession>
<keyword evidence="2" id="KW-1003">Cell membrane</keyword>
<dbReference type="PANTHER" id="PTHR30086">
    <property type="entry name" value="ARGININE EXPORTER PROTEIN ARGO"/>
    <property type="match status" value="1"/>
</dbReference>
<gene>
    <name evidence="8" type="ORF">AVL63_10630</name>
</gene>
<dbReference type="GO" id="GO:0005886">
    <property type="term" value="C:plasma membrane"/>
    <property type="evidence" value="ECO:0007669"/>
    <property type="project" value="UniProtKB-SubCell"/>
</dbReference>
<evidence type="ECO:0000256" key="4">
    <source>
        <dbReference type="ARBA" id="ARBA00022989"/>
    </source>
</evidence>
<keyword evidence="3 7" id="KW-0812">Transmembrane</keyword>
<evidence type="ECO:0000256" key="7">
    <source>
        <dbReference type="SAM" id="Phobius"/>
    </source>
</evidence>
<feature type="transmembrane region" description="Helical" evidence="7">
    <location>
        <begin position="180"/>
        <end position="203"/>
    </location>
</feature>
<feature type="transmembrane region" description="Helical" evidence="7">
    <location>
        <begin position="66"/>
        <end position="84"/>
    </location>
</feature>
<feature type="transmembrane region" description="Helical" evidence="7">
    <location>
        <begin position="35"/>
        <end position="60"/>
    </location>
</feature>
<protein>
    <recommendedName>
        <fullName evidence="10">Amino acid transporter</fullName>
    </recommendedName>
</protein>
<evidence type="ECO:0000256" key="3">
    <source>
        <dbReference type="ARBA" id="ARBA00022692"/>
    </source>
</evidence>
<organism evidence="8 9">
    <name type="scientific">Nesterenkonia jeotgali</name>
    <dbReference type="NCBI Taxonomy" id="317018"/>
    <lineage>
        <taxon>Bacteria</taxon>
        <taxon>Bacillati</taxon>
        <taxon>Actinomycetota</taxon>
        <taxon>Actinomycetes</taxon>
        <taxon>Micrococcales</taxon>
        <taxon>Micrococcaceae</taxon>
        <taxon>Nesterenkonia</taxon>
    </lineage>
</organism>
<sequence length="236" mass="25014">MTTLLTGLLTCLALIVAIGPQSAWLLRQGLRRDRVFLAVACCIFGDILLIALGTAGVGAVLDHAPWLMEVLRWLGVSYLTWFAYRSFRSARRAGQALKPGVHVELTSTDGGPSGRNDDGAPTSPGSGGTAVKQAQQVQVTRISAIAATGLSVSILNPHAWVDTMVVLGTMANTFGDQRWLFAAGAVLASIIWFSSLALGGAVLSKWLNRPRTWQVLDIVVGLIMLVVAGLLAFSGF</sequence>
<evidence type="ECO:0000256" key="2">
    <source>
        <dbReference type="ARBA" id="ARBA00022475"/>
    </source>
</evidence>
<evidence type="ECO:0000313" key="8">
    <source>
        <dbReference type="EMBL" id="KUG59581.1"/>
    </source>
</evidence>
<dbReference type="AlphaFoldDB" id="A0A0W8IHY8"/>
<proteinExistence type="predicted"/>
<evidence type="ECO:0000256" key="5">
    <source>
        <dbReference type="ARBA" id="ARBA00023136"/>
    </source>
</evidence>
<evidence type="ECO:0000256" key="6">
    <source>
        <dbReference type="SAM" id="MobiDB-lite"/>
    </source>
</evidence>
<dbReference type="EMBL" id="LQBM01000002">
    <property type="protein sequence ID" value="KUG59581.1"/>
    <property type="molecule type" value="Genomic_DNA"/>
</dbReference>
<dbReference type="InterPro" id="IPR001123">
    <property type="entry name" value="LeuE-type"/>
</dbReference>
<dbReference type="GO" id="GO:0015171">
    <property type="term" value="F:amino acid transmembrane transporter activity"/>
    <property type="evidence" value="ECO:0007669"/>
    <property type="project" value="TreeGrafter"/>
</dbReference>
<name>A0A0W8IHY8_9MICC</name>
<dbReference type="Pfam" id="PF01810">
    <property type="entry name" value="LysE"/>
    <property type="match status" value="1"/>
</dbReference>
<comment type="caution">
    <text evidence="8">The sequence shown here is derived from an EMBL/GenBank/DDBJ whole genome shotgun (WGS) entry which is preliminary data.</text>
</comment>
<dbReference type="OrthoDB" id="5638726at2"/>
<keyword evidence="4 7" id="KW-1133">Transmembrane helix</keyword>
<feature type="transmembrane region" description="Helical" evidence="7">
    <location>
        <begin position="215"/>
        <end position="233"/>
    </location>
</feature>
<evidence type="ECO:0000256" key="1">
    <source>
        <dbReference type="ARBA" id="ARBA00004651"/>
    </source>
</evidence>
<keyword evidence="9" id="KW-1185">Reference proteome</keyword>
<comment type="subcellular location">
    <subcellularLocation>
        <location evidence="1">Cell membrane</location>
        <topology evidence="1">Multi-pass membrane protein</topology>
    </subcellularLocation>
</comment>
<evidence type="ECO:0008006" key="10">
    <source>
        <dbReference type="Google" id="ProtNLM"/>
    </source>
</evidence>
<feature type="region of interest" description="Disordered" evidence="6">
    <location>
        <begin position="105"/>
        <end position="129"/>
    </location>
</feature>
<dbReference type="Proteomes" id="UP000054023">
    <property type="component" value="Unassembled WGS sequence"/>
</dbReference>
<dbReference type="PANTHER" id="PTHR30086:SF20">
    <property type="entry name" value="ARGININE EXPORTER PROTEIN ARGO-RELATED"/>
    <property type="match status" value="1"/>
</dbReference>
<dbReference type="RefSeq" id="WP_058887816.1">
    <property type="nucleotide sequence ID" value="NZ_LQBM01000002.1"/>
</dbReference>
<feature type="transmembrane region" description="Helical" evidence="7">
    <location>
        <begin position="142"/>
        <end position="160"/>
    </location>
</feature>
<evidence type="ECO:0000313" key="9">
    <source>
        <dbReference type="Proteomes" id="UP000054023"/>
    </source>
</evidence>
<keyword evidence="5 7" id="KW-0472">Membrane</keyword>
<reference evidence="9" key="1">
    <citation type="submission" date="2015-12" db="EMBL/GenBank/DDBJ databases">
        <authorList>
            <person name="Nair G.R."/>
            <person name="Kaur G."/>
            <person name="Mayilraj S."/>
        </authorList>
    </citation>
    <scope>NUCLEOTIDE SEQUENCE [LARGE SCALE GENOMIC DNA]</scope>
    <source>
        <strain evidence="9">CD08_7</strain>
    </source>
</reference>